<comment type="caution">
    <text evidence="1">The sequence shown here is derived from an EMBL/GenBank/DDBJ whole genome shotgun (WGS) entry which is preliminary data.</text>
</comment>
<dbReference type="PANTHER" id="PTHR45778:SF47">
    <property type="entry name" value="PURPLE ACID PHOSPHATASE"/>
    <property type="match status" value="1"/>
</dbReference>
<dbReference type="PANTHER" id="PTHR45778">
    <property type="entry name" value="PURPLE ACID PHOSPHATASE-RELATED"/>
    <property type="match status" value="1"/>
</dbReference>
<proteinExistence type="predicted"/>
<reference evidence="1" key="1">
    <citation type="journal article" date="2022" name="Int. J. Mol. Sci.">
        <title>Draft Genome of Tanacetum Coccineum: Genomic Comparison of Closely Related Tanacetum-Family Plants.</title>
        <authorList>
            <person name="Yamashiro T."/>
            <person name="Shiraishi A."/>
            <person name="Nakayama K."/>
            <person name="Satake H."/>
        </authorList>
    </citation>
    <scope>NUCLEOTIDE SEQUENCE</scope>
</reference>
<protein>
    <submittedName>
        <fullName evidence="1">Nucleotide pyrophosphatase/phosphodiesterase-like protein</fullName>
    </submittedName>
</protein>
<dbReference type="EMBL" id="BQNB010019041">
    <property type="protein sequence ID" value="GJT80978.1"/>
    <property type="molecule type" value="Genomic_DNA"/>
</dbReference>
<accession>A0ABQ5H1N5</accession>
<sequence>MLCDAEVRFAADKELKAKGRSFYDTPDSCRECGVPAETMYYVPADNRAKFWYLTDYGIPICIEDSEHDWREAEELLQVMEEKGIVSTKDTVEFVAEAWCGIGVTNEAKRIMDHVDEHDDRHILSDSKCDH</sequence>
<gene>
    <name evidence="1" type="ORF">Tco_1055320</name>
</gene>
<evidence type="ECO:0000313" key="2">
    <source>
        <dbReference type="Proteomes" id="UP001151760"/>
    </source>
</evidence>
<name>A0ABQ5H1N5_9ASTR</name>
<organism evidence="1 2">
    <name type="scientific">Tanacetum coccineum</name>
    <dbReference type="NCBI Taxonomy" id="301880"/>
    <lineage>
        <taxon>Eukaryota</taxon>
        <taxon>Viridiplantae</taxon>
        <taxon>Streptophyta</taxon>
        <taxon>Embryophyta</taxon>
        <taxon>Tracheophyta</taxon>
        <taxon>Spermatophyta</taxon>
        <taxon>Magnoliopsida</taxon>
        <taxon>eudicotyledons</taxon>
        <taxon>Gunneridae</taxon>
        <taxon>Pentapetalae</taxon>
        <taxon>asterids</taxon>
        <taxon>campanulids</taxon>
        <taxon>Asterales</taxon>
        <taxon>Asteraceae</taxon>
        <taxon>Asteroideae</taxon>
        <taxon>Anthemideae</taxon>
        <taxon>Anthemidinae</taxon>
        <taxon>Tanacetum</taxon>
    </lineage>
</organism>
<keyword evidence="2" id="KW-1185">Reference proteome</keyword>
<dbReference type="Proteomes" id="UP001151760">
    <property type="component" value="Unassembled WGS sequence"/>
</dbReference>
<reference evidence="1" key="2">
    <citation type="submission" date="2022-01" db="EMBL/GenBank/DDBJ databases">
        <authorList>
            <person name="Yamashiro T."/>
            <person name="Shiraishi A."/>
            <person name="Satake H."/>
            <person name="Nakayama K."/>
        </authorList>
    </citation>
    <scope>NUCLEOTIDE SEQUENCE</scope>
</reference>
<evidence type="ECO:0000313" key="1">
    <source>
        <dbReference type="EMBL" id="GJT80978.1"/>
    </source>
</evidence>